<dbReference type="PANTHER" id="PTHR42080">
    <property type="entry name" value="SRR1 DOMAIN-CONTAINING PROTEIN"/>
    <property type="match status" value="1"/>
</dbReference>
<dbReference type="GeneID" id="29116822"/>
<dbReference type="OMA" id="PMALYWR"/>
<reference evidence="2 3" key="1">
    <citation type="submission" date="2016-05" db="EMBL/GenBank/DDBJ databases">
        <title>Comparative analysis of secretome profiles of manganese(II)-oxidizing ascomycete fungi.</title>
        <authorList>
            <consortium name="DOE Joint Genome Institute"/>
            <person name="Zeiner C.A."/>
            <person name="Purvine S.O."/>
            <person name="Zink E.M."/>
            <person name="Wu S."/>
            <person name="Pasa-Tolic L."/>
            <person name="Chaput D.L."/>
            <person name="Haridas S."/>
            <person name="Grigoriev I.V."/>
            <person name="Santelli C.M."/>
            <person name="Hansel C.M."/>
        </authorList>
    </citation>
    <scope>NUCLEOTIDE SEQUENCE [LARGE SCALE GENOMIC DNA]</scope>
    <source>
        <strain evidence="2 3">SRC1lrK2f</strain>
    </source>
</reference>
<evidence type="ECO:0000313" key="2">
    <source>
        <dbReference type="EMBL" id="OAG25361.1"/>
    </source>
</evidence>
<dbReference type="RefSeq" id="XP_018390782.1">
    <property type="nucleotide sequence ID" value="XM_018531228.1"/>
</dbReference>
<protein>
    <recommendedName>
        <fullName evidence="1">SRR1-like domain-containing protein</fullName>
    </recommendedName>
</protein>
<name>A0A177E1Q3_ALTAL</name>
<gene>
    <name evidence="2" type="ORF">CC77DRAFT_317518</name>
</gene>
<evidence type="ECO:0000259" key="1">
    <source>
        <dbReference type="Pfam" id="PF07985"/>
    </source>
</evidence>
<evidence type="ECO:0000313" key="3">
    <source>
        <dbReference type="Proteomes" id="UP000077248"/>
    </source>
</evidence>
<feature type="domain" description="SRR1-like" evidence="1">
    <location>
        <begin position="56"/>
        <end position="193"/>
    </location>
</feature>
<dbReference type="EMBL" id="KV441470">
    <property type="protein sequence ID" value="OAG25361.1"/>
    <property type="molecule type" value="Genomic_DNA"/>
</dbReference>
<sequence>MPHAIADVVDVSPNLHIRSKLKPKSQSHEARSLSIQLDRYQLHYEDSQLAQTIHRQLSAMLKNAQRPITKVLSLGLGSLLVAKGQSRRLKQLVILLAIRDILRQKLDISIQVYAQDPTFTRKDESFLENLGIRILRTPSGSELGEASIVLDTSTLVYSPFLTLEAYGQLLGDERSVQYLFGDDFDALLYKWPKQSAERMEVEEIVKNGLGSYRRRPVIDEDFWTTEDSTFPMAIYERSRKSRKRMQNANL</sequence>
<dbReference type="Pfam" id="PF07985">
    <property type="entry name" value="SRR1"/>
    <property type="match status" value="1"/>
</dbReference>
<proteinExistence type="predicted"/>
<dbReference type="PANTHER" id="PTHR42080:SF1">
    <property type="entry name" value="SRR1-LIKE DOMAIN-CONTAINING PROTEIN"/>
    <property type="match status" value="1"/>
</dbReference>
<dbReference type="Proteomes" id="UP000077248">
    <property type="component" value="Unassembled WGS sequence"/>
</dbReference>
<accession>A0A177E1Q3</accession>
<dbReference type="VEuPathDB" id="FungiDB:CC77DRAFT_317518"/>
<dbReference type="AlphaFoldDB" id="A0A177E1Q3"/>
<keyword evidence="3" id="KW-1185">Reference proteome</keyword>
<dbReference type="KEGG" id="aalt:CC77DRAFT_317518"/>
<organism evidence="2 3">
    <name type="scientific">Alternaria alternata</name>
    <name type="common">Alternaria rot fungus</name>
    <name type="synonym">Torula alternata</name>
    <dbReference type="NCBI Taxonomy" id="5599"/>
    <lineage>
        <taxon>Eukaryota</taxon>
        <taxon>Fungi</taxon>
        <taxon>Dikarya</taxon>
        <taxon>Ascomycota</taxon>
        <taxon>Pezizomycotina</taxon>
        <taxon>Dothideomycetes</taxon>
        <taxon>Pleosporomycetidae</taxon>
        <taxon>Pleosporales</taxon>
        <taxon>Pleosporineae</taxon>
        <taxon>Pleosporaceae</taxon>
        <taxon>Alternaria</taxon>
        <taxon>Alternaria sect. Alternaria</taxon>
        <taxon>Alternaria alternata complex</taxon>
    </lineage>
</organism>
<dbReference type="InterPro" id="IPR012942">
    <property type="entry name" value="SRR1-like"/>
</dbReference>